<dbReference type="PRINTS" id="PR00094">
    <property type="entry name" value="ADENYLTKNASE"/>
</dbReference>
<evidence type="ECO:0000256" key="1">
    <source>
        <dbReference type="ARBA" id="ARBA00007220"/>
    </source>
</evidence>
<comment type="caution">
    <text evidence="6">The sequence shown here is derived from an EMBL/GenBank/DDBJ whole genome shotgun (WGS) entry which is preliminary data.</text>
</comment>
<dbReference type="InterPro" id="IPR000850">
    <property type="entry name" value="Adenylat/UMP-CMP_kin"/>
</dbReference>
<name>A0A813UPW6_9BILA</name>
<dbReference type="Proteomes" id="UP000663879">
    <property type="component" value="Unassembled WGS sequence"/>
</dbReference>
<evidence type="ECO:0000256" key="4">
    <source>
        <dbReference type="ARBA" id="ARBA00022777"/>
    </source>
</evidence>
<comment type="similarity">
    <text evidence="1 5">Belongs to the adenylate kinase family.</text>
</comment>
<protein>
    <recommendedName>
        <fullName evidence="8">Adenylate kinase 8</fullName>
    </recommendedName>
</protein>
<sequence length="484" mass="55155">MDQTTKPLLIPPQFALYAEKHEIFELYQRMLSQLIIHKPEDPMQFLIDLLRKDVNSSATIVLGPPASGKKTLSKLLSKKTGAVLLNQNNLIESMPNSLKNELSKEIKEKSLQPHQWVKIIRHRVEEYDCVRKGWILENFPETRPQALALLSSGIFPKHTVVLTGEDSMLLERAAGKRVDPKNGDIYHTTFDWPQEQTIQNRLVIPEKYTEEHLVQSLMVYNRHIEGVLDCLKATTKKINVDQPKGDVFNQILDFISRPARSHALITPRILLIGPYGSGRRTQASALAKKYDIVNVSITNLIKEAVAHETVLGLAIKPHLARRAPIPDSLVVPLLVERLGKLDCVSRGWVLHGFPRNRDQAEALERNGLAPNRVFFMDIPPDSIMERITLRYLDPITGERYHMLFNPPPTQEIRDRLSQKSTDQEPIIRTKINLFYTTVRHMIDYYENIGIHINADQDPNTVFESIESGIVNPVPKAYDEDTTSS</sequence>
<keyword evidence="2 5" id="KW-0808">Transferase</keyword>
<dbReference type="InterPro" id="IPR027417">
    <property type="entry name" value="P-loop_NTPase"/>
</dbReference>
<dbReference type="AlphaFoldDB" id="A0A813UPW6"/>
<accession>A0A813UPW6</accession>
<dbReference type="CDD" id="cd22979">
    <property type="entry name" value="DD_AK8"/>
    <property type="match status" value="1"/>
</dbReference>
<organism evidence="6 7">
    <name type="scientific">Brachionus calyciflorus</name>
    <dbReference type="NCBI Taxonomy" id="104777"/>
    <lineage>
        <taxon>Eukaryota</taxon>
        <taxon>Metazoa</taxon>
        <taxon>Spiralia</taxon>
        <taxon>Gnathifera</taxon>
        <taxon>Rotifera</taxon>
        <taxon>Eurotatoria</taxon>
        <taxon>Monogononta</taxon>
        <taxon>Pseudotrocha</taxon>
        <taxon>Ploima</taxon>
        <taxon>Brachionidae</taxon>
        <taxon>Brachionus</taxon>
    </lineage>
</organism>
<evidence type="ECO:0000313" key="7">
    <source>
        <dbReference type="Proteomes" id="UP000663879"/>
    </source>
</evidence>
<gene>
    <name evidence="6" type="ORF">OXX778_LOCUS7755</name>
</gene>
<evidence type="ECO:0000256" key="5">
    <source>
        <dbReference type="RuleBase" id="RU003330"/>
    </source>
</evidence>
<dbReference type="EMBL" id="CAJNOC010001015">
    <property type="protein sequence ID" value="CAF0826696.1"/>
    <property type="molecule type" value="Genomic_DNA"/>
</dbReference>
<proteinExistence type="inferred from homology"/>
<dbReference type="HAMAP" id="MF_00235">
    <property type="entry name" value="Adenylate_kinase_Adk"/>
    <property type="match status" value="1"/>
</dbReference>
<keyword evidence="7" id="KW-1185">Reference proteome</keyword>
<keyword evidence="4 5" id="KW-0418">Kinase</keyword>
<evidence type="ECO:0000256" key="3">
    <source>
        <dbReference type="ARBA" id="ARBA00022741"/>
    </source>
</evidence>
<dbReference type="OrthoDB" id="522106at2759"/>
<evidence type="ECO:0000256" key="2">
    <source>
        <dbReference type="ARBA" id="ARBA00022679"/>
    </source>
</evidence>
<dbReference type="Pfam" id="PF00406">
    <property type="entry name" value="ADK"/>
    <property type="match status" value="2"/>
</dbReference>
<dbReference type="PANTHER" id="PTHR23359">
    <property type="entry name" value="NUCLEOTIDE KINASE"/>
    <property type="match status" value="1"/>
</dbReference>
<dbReference type="InterPro" id="IPR036193">
    <property type="entry name" value="ADK_active_lid_dom_sf"/>
</dbReference>
<dbReference type="SUPFAM" id="SSF52540">
    <property type="entry name" value="P-loop containing nucleoside triphosphate hydrolases"/>
    <property type="match status" value="2"/>
</dbReference>
<dbReference type="Gene3D" id="1.20.890.10">
    <property type="entry name" value="cAMP-dependent protein kinase regulatory subunit, dimerization-anchoring domain"/>
    <property type="match status" value="1"/>
</dbReference>
<dbReference type="SUPFAM" id="SSF47391">
    <property type="entry name" value="Dimerization-anchoring domain of cAMP-dependent PK regulatory subunit"/>
    <property type="match status" value="1"/>
</dbReference>
<evidence type="ECO:0008006" key="8">
    <source>
        <dbReference type="Google" id="ProtNLM"/>
    </source>
</evidence>
<evidence type="ECO:0000313" key="6">
    <source>
        <dbReference type="EMBL" id="CAF0826696.1"/>
    </source>
</evidence>
<dbReference type="GO" id="GO:0005524">
    <property type="term" value="F:ATP binding"/>
    <property type="evidence" value="ECO:0007669"/>
    <property type="project" value="InterPro"/>
</dbReference>
<dbReference type="GO" id="GO:0004017">
    <property type="term" value="F:AMP kinase activity"/>
    <property type="evidence" value="ECO:0007669"/>
    <property type="project" value="InterPro"/>
</dbReference>
<dbReference type="SUPFAM" id="SSF57774">
    <property type="entry name" value="Microbial and mitochondrial ADK, insert 'zinc finger' domain"/>
    <property type="match status" value="1"/>
</dbReference>
<keyword evidence="3" id="KW-0547">Nucleotide-binding</keyword>
<reference evidence="6" key="1">
    <citation type="submission" date="2021-02" db="EMBL/GenBank/DDBJ databases">
        <authorList>
            <person name="Nowell W R."/>
        </authorList>
    </citation>
    <scope>NUCLEOTIDE SEQUENCE</scope>
    <source>
        <strain evidence="6">Ploen Becks lab</strain>
    </source>
</reference>
<dbReference type="Gene3D" id="3.40.50.300">
    <property type="entry name" value="P-loop containing nucleotide triphosphate hydrolases"/>
    <property type="match status" value="2"/>
</dbReference>
<dbReference type="CDD" id="cd01428">
    <property type="entry name" value="ADK"/>
    <property type="match status" value="1"/>
</dbReference>